<keyword evidence="5 7" id="KW-1133">Transmembrane helix</keyword>
<accession>A0ABQ5VSX8</accession>
<evidence type="ECO:0000256" key="1">
    <source>
        <dbReference type="ARBA" id="ARBA00004651"/>
    </source>
</evidence>
<protein>
    <recommendedName>
        <fullName evidence="8">ABC transmembrane type-1 domain-containing protein</fullName>
    </recommendedName>
</protein>
<evidence type="ECO:0000313" key="10">
    <source>
        <dbReference type="Proteomes" id="UP001156694"/>
    </source>
</evidence>
<feature type="transmembrane region" description="Helical" evidence="7">
    <location>
        <begin position="295"/>
        <end position="314"/>
    </location>
</feature>
<dbReference type="PANTHER" id="PTHR47737">
    <property type="entry name" value="GLYCINE BETAINE/PROLINE BETAINE TRANSPORT SYSTEM PERMEASE PROTEIN PROW"/>
    <property type="match status" value="1"/>
</dbReference>
<dbReference type="RefSeq" id="WP_284376013.1">
    <property type="nucleotide sequence ID" value="NZ_BSNN01000002.1"/>
</dbReference>
<feature type="transmembrane region" description="Helical" evidence="7">
    <location>
        <begin position="320"/>
        <end position="337"/>
    </location>
</feature>
<evidence type="ECO:0000256" key="7">
    <source>
        <dbReference type="RuleBase" id="RU363032"/>
    </source>
</evidence>
<comment type="caution">
    <text evidence="9">The sequence shown here is derived from an EMBL/GenBank/DDBJ whole genome shotgun (WGS) entry which is preliminary data.</text>
</comment>
<comment type="similarity">
    <text evidence="7">Belongs to the binding-protein-dependent transport system permease family.</text>
</comment>
<keyword evidence="2 7" id="KW-0813">Transport</keyword>
<feature type="transmembrane region" description="Helical" evidence="7">
    <location>
        <begin position="266"/>
        <end position="288"/>
    </location>
</feature>
<keyword evidence="10" id="KW-1185">Reference proteome</keyword>
<gene>
    <name evidence="9" type="ORF">GCM10007939_05720</name>
</gene>
<dbReference type="Gene3D" id="1.10.3720.10">
    <property type="entry name" value="MetI-like"/>
    <property type="match status" value="1"/>
</dbReference>
<dbReference type="PROSITE" id="PS50928">
    <property type="entry name" value="ABC_TM1"/>
    <property type="match status" value="1"/>
</dbReference>
<evidence type="ECO:0000313" key="9">
    <source>
        <dbReference type="EMBL" id="GLQ34289.1"/>
    </source>
</evidence>
<feature type="transmembrane region" description="Helical" evidence="7">
    <location>
        <begin position="163"/>
        <end position="179"/>
    </location>
</feature>
<keyword evidence="4 7" id="KW-0812">Transmembrane</keyword>
<dbReference type="InterPro" id="IPR035906">
    <property type="entry name" value="MetI-like_sf"/>
</dbReference>
<dbReference type="Pfam" id="PF00528">
    <property type="entry name" value="BPD_transp_1"/>
    <property type="match status" value="1"/>
</dbReference>
<comment type="subcellular location">
    <subcellularLocation>
        <location evidence="1 7">Cell membrane</location>
        <topology evidence="1 7">Multi-pass membrane protein</topology>
    </subcellularLocation>
</comment>
<dbReference type="Proteomes" id="UP001156694">
    <property type="component" value="Unassembled WGS sequence"/>
</dbReference>
<feature type="transmembrane region" description="Helical" evidence="7">
    <location>
        <begin position="466"/>
        <end position="489"/>
    </location>
</feature>
<proteinExistence type="inferred from homology"/>
<keyword evidence="3" id="KW-1003">Cell membrane</keyword>
<dbReference type="EMBL" id="BSNN01000002">
    <property type="protein sequence ID" value="GLQ34289.1"/>
    <property type="molecule type" value="Genomic_DNA"/>
</dbReference>
<dbReference type="InterPro" id="IPR000515">
    <property type="entry name" value="MetI-like"/>
</dbReference>
<evidence type="ECO:0000256" key="6">
    <source>
        <dbReference type="ARBA" id="ARBA00023136"/>
    </source>
</evidence>
<sequence length="528" mass="57480">MTEDTQTPFHDFAGAAGDYYAKTFLKIQKSTLGKAHINIAATIGSFIWASMRGNWLLFWIGFFIDLVALVYIGASYKFKTAAINVADEIVSLTAAGNSAAASNKTLLLERYENWTGSNFLTAIVIFIIGRLVFGWLADRIYYRQYNSWRVDRSKNSNLRVNRLVLSAVIVALIAPLMLYRSTQFAPDARTCIKQDRAVTEGKDVSFKNRFDCKVISDFPTLFWIDRPDKISYPRAEDGTRFVKREPQTGKKPINLHTYTSGVIENVVGYLTAFYGYFFDGVVGVLTVLLNAVTAIFVGTPWPIMMGGLLVLSYYLAGPRIAIFVGSSLVYLALFGFWQTAMETMSLVAAATCVCILFGLPLGVWVGKSDLGRAIVTPILDIMQTIPSFVYLLPAVAFFGIGVVPGILATVIFAMPPMVRLTSLGIQHVPESTKEAALAYGANPRQLLTKVELPLALPSIMAGVNQVVMMSLSMVVVAALIGAGGMGFLVTRALANSNTGKGVLAGIGIALLAMMIDRVVQKASKASQQ</sequence>
<feature type="transmembrane region" description="Helical" evidence="7">
    <location>
        <begin position="344"/>
        <end position="365"/>
    </location>
</feature>
<feature type="transmembrane region" description="Helical" evidence="7">
    <location>
        <begin position="385"/>
        <end position="413"/>
    </location>
</feature>
<evidence type="ECO:0000256" key="3">
    <source>
        <dbReference type="ARBA" id="ARBA00022475"/>
    </source>
</evidence>
<evidence type="ECO:0000256" key="2">
    <source>
        <dbReference type="ARBA" id="ARBA00022448"/>
    </source>
</evidence>
<feature type="transmembrane region" description="Helical" evidence="7">
    <location>
        <begin position="55"/>
        <end position="74"/>
    </location>
</feature>
<feature type="domain" description="ABC transmembrane type-1" evidence="8">
    <location>
        <begin position="340"/>
        <end position="519"/>
    </location>
</feature>
<evidence type="ECO:0000259" key="8">
    <source>
        <dbReference type="PROSITE" id="PS50928"/>
    </source>
</evidence>
<feature type="transmembrane region" description="Helical" evidence="7">
    <location>
        <begin position="119"/>
        <end position="142"/>
    </location>
</feature>
<name>A0ABQ5VSX8_9RHOB</name>
<feature type="transmembrane region" description="Helical" evidence="7">
    <location>
        <begin position="501"/>
        <end position="519"/>
    </location>
</feature>
<reference evidence="10" key="1">
    <citation type="journal article" date="2019" name="Int. J. Syst. Evol. Microbiol.">
        <title>The Global Catalogue of Microorganisms (GCM) 10K type strain sequencing project: providing services to taxonomists for standard genome sequencing and annotation.</title>
        <authorList>
            <consortium name="The Broad Institute Genomics Platform"/>
            <consortium name="The Broad Institute Genome Sequencing Center for Infectious Disease"/>
            <person name="Wu L."/>
            <person name="Ma J."/>
        </authorList>
    </citation>
    <scope>NUCLEOTIDE SEQUENCE [LARGE SCALE GENOMIC DNA]</scope>
    <source>
        <strain evidence="10">NBRC 110140</strain>
    </source>
</reference>
<evidence type="ECO:0000256" key="5">
    <source>
        <dbReference type="ARBA" id="ARBA00022989"/>
    </source>
</evidence>
<dbReference type="PANTHER" id="PTHR47737:SF1">
    <property type="entry name" value="GLYCINE BETAINE_PROLINE BETAINE TRANSPORT SYSTEM PERMEASE PROTEIN PROW"/>
    <property type="match status" value="1"/>
</dbReference>
<dbReference type="SUPFAM" id="SSF161098">
    <property type="entry name" value="MetI-like"/>
    <property type="match status" value="1"/>
</dbReference>
<organism evidence="9 10">
    <name type="scientific">Amylibacter marinus</name>
    <dbReference type="NCBI Taxonomy" id="1475483"/>
    <lineage>
        <taxon>Bacteria</taxon>
        <taxon>Pseudomonadati</taxon>
        <taxon>Pseudomonadota</taxon>
        <taxon>Alphaproteobacteria</taxon>
        <taxon>Rhodobacterales</taxon>
        <taxon>Paracoccaceae</taxon>
        <taxon>Amylibacter</taxon>
    </lineage>
</organism>
<dbReference type="CDD" id="cd06261">
    <property type="entry name" value="TM_PBP2"/>
    <property type="match status" value="1"/>
</dbReference>
<keyword evidence="6 7" id="KW-0472">Membrane</keyword>
<evidence type="ECO:0000256" key="4">
    <source>
        <dbReference type="ARBA" id="ARBA00022692"/>
    </source>
</evidence>